<evidence type="ECO:0000256" key="8">
    <source>
        <dbReference type="SAM" id="Phobius"/>
    </source>
</evidence>
<keyword evidence="5 8" id="KW-1133">Transmembrane helix</keyword>
<dbReference type="PRINTS" id="PR00171">
    <property type="entry name" value="SUGRTRNSPORT"/>
</dbReference>
<dbReference type="Proteomes" id="UP001432216">
    <property type="component" value="Chromosome 2"/>
</dbReference>
<evidence type="ECO:0000313" key="11">
    <source>
        <dbReference type="Proteomes" id="UP001432216"/>
    </source>
</evidence>
<evidence type="ECO:0000256" key="3">
    <source>
        <dbReference type="ARBA" id="ARBA00022448"/>
    </source>
</evidence>
<dbReference type="InterPro" id="IPR005829">
    <property type="entry name" value="Sugar_transporter_CS"/>
</dbReference>
<protein>
    <recommendedName>
        <fullName evidence="9">Major facilitator superfamily (MFS) profile domain-containing protein</fullName>
    </recommendedName>
</protein>
<sequence>MSFLLSYFTYFSLRYLYWSVIRPKRYGATTIYEPQSLVVLYGINNFLNGIQQYVACQTAEKNPGILQIPIATLDDCIPMTSFSFGLVVSIFTIGGLLGSLAASTTTSRYGHVATLRLSAAMVLAGSTCIGFAGSTNSMLIGRVLVGIGCGLSTVTVPVFIAQIAPPIMKRSLGISNQISIVIGMLVAQSLSFPFAHPCRWRFVFIAPAILALIQLAASLLVKNPLVESQGDPELEALLEPSPEVGTLTIKGLFLSREPDVTNAFHVVLATQMSQQLCGISPVMYFSTRILTPVFRGNSRLMALIVILNKLPITILPAFLIERLGSRRLLVLPTSIMCFAALLLAFGINTNAAGLSIIGIILFVVAFSVGLGPVTWVVLPEVMPSHALNAAGSVGLALNWVLNFVMGVAFLPIQQALSAGVESKEGNVFFILSVTCAIAAFAIGTTFKRYDKRIAVAQ</sequence>
<evidence type="ECO:0000256" key="6">
    <source>
        <dbReference type="ARBA" id="ARBA00023136"/>
    </source>
</evidence>
<dbReference type="InterPro" id="IPR036259">
    <property type="entry name" value="MFS_trans_sf"/>
</dbReference>
<feature type="transmembrane region" description="Helical" evidence="8">
    <location>
        <begin position="200"/>
        <end position="221"/>
    </location>
</feature>
<feature type="transmembrane region" description="Helical" evidence="8">
    <location>
        <begin position="390"/>
        <end position="412"/>
    </location>
</feature>
<dbReference type="PANTHER" id="PTHR23503">
    <property type="entry name" value="SOLUTE CARRIER FAMILY 2"/>
    <property type="match status" value="1"/>
</dbReference>
<proteinExistence type="inferred from homology"/>
<name>A0ABZ2AN68_9TREE</name>
<feature type="transmembrane region" description="Helical" evidence="8">
    <location>
        <begin position="300"/>
        <end position="320"/>
    </location>
</feature>
<dbReference type="GeneID" id="89988053"/>
<dbReference type="InterPro" id="IPR005828">
    <property type="entry name" value="MFS_sugar_transport-like"/>
</dbReference>
<feature type="transmembrane region" description="Helical" evidence="8">
    <location>
        <begin position="353"/>
        <end position="378"/>
    </location>
</feature>
<dbReference type="PROSITE" id="PS00217">
    <property type="entry name" value="SUGAR_TRANSPORT_2"/>
    <property type="match status" value="1"/>
</dbReference>
<evidence type="ECO:0000256" key="2">
    <source>
        <dbReference type="ARBA" id="ARBA00010992"/>
    </source>
</evidence>
<dbReference type="PROSITE" id="PS50850">
    <property type="entry name" value="MFS"/>
    <property type="match status" value="1"/>
</dbReference>
<feature type="transmembrane region" description="Helical" evidence="8">
    <location>
        <begin position="82"/>
        <end position="102"/>
    </location>
</feature>
<evidence type="ECO:0000256" key="4">
    <source>
        <dbReference type="ARBA" id="ARBA00022692"/>
    </source>
</evidence>
<dbReference type="InterPro" id="IPR003663">
    <property type="entry name" value="Sugar/inositol_transpt"/>
</dbReference>
<keyword evidence="3" id="KW-0813">Transport</keyword>
<dbReference type="InterPro" id="IPR045263">
    <property type="entry name" value="GLUT"/>
</dbReference>
<dbReference type="Gene3D" id="1.20.1250.20">
    <property type="entry name" value="MFS general substrate transporter like domains"/>
    <property type="match status" value="2"/>
</dbReference>
<evidence type="ECO:0000256" key="5">
    <source>
        <dbReference type="ARBA" id="ARBA00022989"/>
    </source>
</evidence>
<keyword evidence="4 8" id="KW-0812">Transmembrane</keyword>
<comment type="subcellular location">
    <subcellularLocation>
        <location evidence="1">Membrane</location>
        <topology evidence="1">Multi-pass membrane protein</topology>
    </subcellularLocation>
</comment>
<gene>
    <name evidence="10" type="ORF">IAS62_001278</name>
</gene>
<evidence type="ECO:0000256" key="7">
    <source>
        <dbReference type="ARBA" id="ARBA00049119"/>
    </source>
</evidence>
<feature type="domain" description="Major facilitator superfamily (MFS) profile" evidence="9">
    <location>
        <begin position="37"/>
        <end position="450"/>
    </location>
</feature>
<dbReference type="EMBL" id="CP143807">
    <property type="protein sequence ID" value="WVO19988.1"/>
    <property type="molecule type" value="Genomic_DNA"/>
</dbReference>
<feature type="transmembrane region" description="Helical" evidence="8">
    <location>
        <begin position="172"/>
        <end position="194"/>
    </location>
</feature>
<feature type="transmembrane region" description="Helical" evidence="8">
    <location>
        <begin position="114"/>
        <end position="133"/>
    </location>
</feature>
<dbReference type="SUPFAM" id="SSF103473">
    <property type="entry name" value="MFS general substrate transporter"/>
    <property type="match status" value="1"/>
</dbReference>
<reference evidence="10 11" key="1">
    <citation type="submission" date="2024-01" db="EMBL/GenBank/DDBJ databases">
        <title>Comparative genomics of Cryptococcus and Kwoniella reveals pathogenesis evolution and contrasting modes of karyotype evolution via chromosome fusion or intercentromeric recombination.</title>
        <authorList>
            <person name="Coelho M.A."/>
            <person name="David-Palma M."/>
            <person name="Shea T."/>
            <person name="Bowers K."/>
            <person name="McGinley-Smith S."/>
            <person name="Mohammad A.W."/>
            <person name="Gnirke A."/>
            <person name="Yurkov A.M."/>
            <person name="Nowrousian M."/>
            <person name="Sun S."/>
            <person name="Cuomo C.A."/>
            <person name="Heitman J."/>
        </authorList>
    </citation>
    <scope>NUCLEOTIDE SEQUENCE [LARGE SCALE GENOMIC DNA]</scope>
    <source>
        <strain evidence="10 11">7685027</strain>
    </source>
</reference>
<comment type="catalytic activity">
    <reaction evidence="7">
        <text>myo-inositol(out) + H(+)(out) = myo-inositol(in) + H(+)(in)</text>
        <dbReference type="Rhea" id="RHEA:60364"/>
        <dbReference type="ChEBI" id="CHEBI:15378"/>
        <dbReference type="ChEBI" id="CHEBI:17268"/>
    </reaction>
</comment>
<evidence type="ECO:0000256" key="1">
    <source>
        <dbReference type="ARBA" id="ARBA00004141"/>
    </source>
</evidence>
<comment type="similarity">
    <text evidence="2">Belongs to the major facilitator superfamily. Sugar transporter (TC 2.A.1.1) family.</text>
</comment>
<dbReference type="Pfam" id="PF00083">
    <property type="entry name" value="Sugar_tr"/>
    <property type="match status" value="1"/>
</dbReference>
<organism evidence="10 11">
    <name type="scientific">Cryptococcus decagattii</name>
    <dbReference type="NCBI Taxonomy" id="1859122"/>
    <lineage>
        <taxon>Eukaryota</taxon>
        <taxon>Fungi</taxon>
        <taxon>Dikarya</taxon>
        <taxon>Basidiomycota</taxon>
        <taxon>Agaricomycotina</taxon>
        <taxon>Tremellomycetes</taxon>
        <taxon>Tremellales</taxon>
        <taxon>Cryptococcaceae</taxon>
        <taxon>Cryptococcus</taxon>
        <taxon>Cryptococcus gattii species complex</taxon>
    </lineage>
</organism>
<feature type="transmembrane region" description="Helical" evidence="8">
    <location>
        <begin position="427"/>
        <end position="446"/>
    </location>
</feature>
<dbReference type="PANTHER" id="PTHR23503:SF8">
    <property type="entry name" value="FACILITATED GLUCOSE TRANSPORTER PROTEIN 1"/>
    <property type="match status" value="1"/>
</dbReference>
<evidence type="ECO:0000259" key="9">
    <source>
        <dbReference type="PROSITE" id="PS50850"/>
    </source>
</evidence>
<evidence type="ECO:0000313" key="10">
    <source>
        <dbReference type="EMBL" id="WVO19988.1"/>
    </source>
</evidence>
<feature type="transmembrane region" description="Helical" evidence="8">
    <location>
        <begin position="139"/>
        <end position="160"/>
    </location>
</feature>
<keyword evidence="6 8" id="KW-0472">Membrane</keyword>
<keyword evidence="11" id="KW-1185">Reference proteome</keyword>
<dbReference type="InterPro" id="IPR020846">
    <property type="entry name" value="MFS_dom"/>
</dbReference>
<accession>A0ABZ2AN68</accession>
<feature type="transmembrane region" description="Helical" evidence="8">
    <location>
        <begin position="327"/>
        <end position="347"/>
    </location>
</feature>
<dbReference type="RefSeq" id="XP_064719228.1">
    <property type="nucleotide sequence ID" value="XM_064863156.1"/>
</dbReference>